<dbReference type="GO" id="GO:0097320">
    <property type="term" value="P:plasma membrane tubulation"/>
    <property type="evidence" value="ECO:0007669"/>
    <property type="project" value="TreeGrafter"/>
</dbReference>
<comment type="caution">
    <text evidence="4">The sequence shown here is derived from an EMBL/GenBank/DDBJ whole genome shotgun (WGS) entry which is preliminary data.</text>
</comment>
<dbReference type="SMART" id="SM00055">
    <property type="entry name" value="FCH"/>
    <property type="match status" value="1"/>
</dbReference>
<dbReference type="Proteomes" id="UP000681722">
    <property type="component" value="Unassembled WGS sequence"/>
</dbReference>
<evidence type="ECO:0000313" key="8">
    <source>
        <dbReference type="Proteomes" id="UP000663829"/>
    </source>
</evidence>
<evidence type="ECO:0000313" key="6">
    <source>
        <dbReference type="EMBL" id="CAF3631274.1"/>
    </source>
</evidence>
<evidence type="ECO:0000256" key="1">
    <source>
        <dbReference type="ARBA" id="ARBA00004184"/>
    </source>
</evidence>
<dbReference type="SUPFAM" id="SSF103657">
    <property type="entry name" value="BAR/IMD domain-like"/>
    <property type="match status" value="1"/>
</dbReference>
<dbReference type="InterPro" id="IPR031160">
    <property type="entry name" value="F_BAR_dom"/>
</dbReference>
<keyword evidence="2" id="KW-0175">Coiled coil</keyword>
<evidence type="ECO:0000259" key="3">
    <source>
        <dbReference type="PROSITE" id="PS51741"/>
    </source>
</evidence>
<reference evidence="4" key="1">
    <citation type="submission" date="2021-02" db="EMBL/GenBank/DDBJ databases">
        <authorList>
            <person name="Nowell W R."/>
        </authorList>
    </citation>
    <scope>NUCLEOTIDE SEQUENCE</scope>
</reference>
<dbReference type="InterPro" id="IPR027267">
    <property type="entry name" value="AH/BAR_dom_sf"/>
</dbReference>
<dbReference type="PANTHER" id="PTHR23065:SF11">
    <property type="entry name" value="SYNDAPIN, ISOFORM C"/>
    <property type="match status" value="1"/>
</dbReference>
<dbReference type="OrthoDB" id="10255128at2759"/>
<dbReference type="GO" id="GO:0005543">
    <property type="term" value="F:phospholipid binding"/>
    <property type="evidence" value="ECO:0007669"/>
    <property type="project" value="TreeGrafter"/>
</dbReference>
<dbReference type="InterPro" id="IPR001060">
    <property type="entry name" value="FCH_dom"/>
</dbReference>
<name>A0A813VR64_9BILA</name>
<evidence type="ECO:0000256" key="2">
    <source>
        <dbReference type="PROSITE-ProRule" id="PRU01077"/>
    </source>
</evidence>
<dbReference type="PROSITE" id="PS51741">
    <property type="entry name" value="F_BAR"/>
    <property type="match status" value="1"/>
</dbReference>
<dbReference type="Proteomes" id="UP000682733">
    <property type="component" value="Unassembled WGS sequence"/>
</dbReference>
<organism evidence="4 8">
    <name type="scientific">Didymodactylos carnosus</name>
    <dbReference type="NCBI Taxonomy" id="1234261"/>
    <lineage>
        <taxon>Eukaryota</taxon>
        <taxon>Metazoa</taxon>
        <taxon>Spiralia</taxon>
        <taxon>Gnathifera</taxon>
        <taxon>Rotifera</taxon>
        <taxon>Eurotatoria</taxon>
        <taxon>Bdelloidea</taxon>
        <taxon>Philodinida</taxon>
        <taxon>Philodinidae</taxon>
        <taxon>Didymodactylos</taxon>
    </lineage>
</organism>
<dbReference type="GO" id="GO:0007010">
    <property type="term" value="P:cytoskeleton organization"/>
    <property type="evidence" value="ECO:0007669"/>
    <property type="project" value="TreeGrafter"/>
</dbReference>
<evidence type="ECO:0000313" key="4">
    <source>
        <dbReference type="EMBL" id="CAF0843873.1"/>
    </source>
</evidence>
<dbReference type="Proteomes" id="UP000677228">
    <property type="component" value="Unassembled WGS sequence"/>
</dbReference>
<dbReference type="GO" id="GO:0005886">
    <property type="term" value="C:plasma membrane"/>
    <property type="evidence" value="ECO:0007669"/>
    <property type="project" value="TreeGrafter"/>
</dbReference>
<dbReference type="PANTHER" id="PTHR23065">
    <property type="entry name" value="PROLINE-SERINE-THREONINE PHOSPHATASE INTERACTING PROTEIN 1"/>
    <property type="match status" value="1"/>
</dbReference>
<dbReference type="GO" id="GO:0030100">
    <property type="term" value="P:regulation of endocytosis"/>
    <property type="evidence" value="ECO:0007669"/>
    <property type="project" value="TreeGrafter"/>
</dbReference>
<comment type="subcellular location">
    <subcellularLocation>
        <location evidence="1">Endomembrane system</location>
        <topology evidence="1">Peripheral membrane protein</topology>
    </subcellularLocation>
</comment>
<accession>A0A813VR64</accession>
<dbReference type="EMBL" id="CAJOBA010008305">
    <property type="protein sequence ID" value="CAF3825223.1"/>
    <property type="molecule type" value="Genomic_DNA"/>
</dbReference>
<dbReference type="EMBL" id="CAJNOQ010000839">
    <property type="protein sequence ID" value="CAF0843873.1"/>
    <property type="molecule type" value="Genomic_DNA"/>
</dbReference>
<dbReference type="FunFam" id="1.20.1270.60:FF:000009">
    <property type="entry name" value="Protein kinase C and casein kinase substrate in neurons 2"/>
    <property type="match status" value="1"/>
</dbReference>
<dbReference type="AlphaFoldDB" id="A0A813VR64"/>
<dbReference type="Proteomes" id="UP000663829">
    <property type="component" value="Unassembled WGS sequence"/>
</dbReference>
<protein>
    <recommendedName>
        <fullName evidence="3">F-BAR domain-containing protein</fullName>
    </recommendedName>
</protein>
<proteinExistence type="predicted"/>
<dbReference type="EMBL" id="CAJOBC010000838">
    <property type="protein sequence ID" value="CAF3631274.1"/>
    <property type="molecule type" value="Genomic_DNA"/>
</dbReference>
<feature type="domain" description="F-BAR" evidence="3">
    <location>
        <begin position="8"/>
        <end position="282"/>
    </location>
</feature>
<evidence type="ECO:0000313" key="7">
    <source>
        <dbReference type="EMBL" id="CAF3825223.1"/>
    </source>
</evidence>
<dbReference type="Pfam" id="PF00611">
    <property type="entry name" value="FCH"/>
    <property type="match status" value="1"/>
</dbReference>
<keyword evidence="8" id="KW-1185">Reference proteome</keyword>
<sequence length="304" mass="36417">MGATSNTSSVINKGFFEPGQYTTCIKRYEFGNDLIDRLLTMFDERSQLELSYVNSLRNWSRKWHAELIKLPEYVTNKKVWDQTATTGEQMADIHQTITSNINDSIVPKLRQWRKNNYEKSLINYKKSKEYEKEFEHVQKPWIKLLGLVQENKRAYHDASKQLQHIKQVQRNINLQIDSEEQQKTIADKLIQTTIDVDDTKTRYEKILKDVADQRQRYEENMIECFNHTQIFEKKRLDFFKEIFQEYLRTLDASNSTKKMYDDYQTMLKVHDTQSDLQWWNMQYGPGADLAHPYYPTFEAYQEIK</sequence>
<evidence type="ECO:0000313" key="5">
    <source>
        <dbReference type="EMBL" id="CAF1059529.1"/>
    </source>
</evidence>
<dbReference type="GO" id="GO:0005768">
    <property type="term" value="C:endosome"/>
    <property type="evidence" value="ECO:0007669"/>
    <property type="project" value="TreeGrafter"/>
</dbReference>
<dbReference type="EMBL" id="CAJNOK010008291">
    <property type="protein sequence ID" value="CAF1059529.1"/>
    <property type="molecule type" value="Genomic_DNA"/>
</dbReference>
<dbReference type="Gene3D" id="1.20.1270.60">
    <property type="entry name" value="Arfaptin homology (AH) domain/BAR domain"/>
    <property type="match status" value="1"/>
</dbReference>
<gene>
    <name evidence="4" type="ORF">GPM918_LOCUS5708</name>
    <name evidence="5" type="ORF">OVA965_LOCUS17340</name>
    <name evidence="6" type="ORF">SRO942_LOCUS5706</name>
    <name evidence="7" type="ORF">TMI583_LOCUS17351</name>
</gene>